<gene>
    <name evidence="1" type="ORF">H0264_28650</name>
</gene>
<dbReference type="KEGG" id="nhu:H0264_28650"/>
<dbReference type="AlphaFoldDB" id="A0A7D6Z7Z8"/>
<sequence length="63" mass="6864">MPHTRETAVAYVITALEAKGTATRDDFDVTGIVATSRAIAESWDLAGMEQSLFWQIAASHLKI</sequence>
<name>A0A7D6Z7Z8_9NOCA</name>
<organism evidence="1 2">
    <name type="scientific">Nocardia huaxiensis</name>
    <dbReference type="NCBI Taxonomy" id="2755382"/>
    <lineage>
        <taxon>Bacteria</taxon>
        <taxon>Bacillati</taxon>
        <taxon>Actinomycetota</taxon>
        <taxon>Actinomycetes</taxon>
        <taxon>Mycobacteriales</taxon>
        <taxon>Nocardiaceae</taxon>
        <taxon>Nocardia</taxon>
    </lineage>
</organism>
<keyword evidence="2" id="KW-1185">Reference proteome</keyword>
<protein>
    <submittedName>
        <fullName evidence="1">Uncharacterized protein</fullName>
    </submittedName>
</protein>
<dbReference type="Proteomes" id="UP000515512">
    <property type="component" value="Chromosome"/>
</dbReference>
<reference evidence="1 2" key="1">
    <citation type="submission" date="2020-07" db="EMBL/GenBank/DDBJ databases">
        <authorList>
            <person name="Zhuang K."/>
            <person name="Ran Y."/>
        </authorList>
    </citation>
    <scope>NUCLEOTIDE SEQUENCE [LARGE SCALE GENOMIC DNA]</scope>
    <source>
        <strain evidence="1 2">WCH-YHL-001</strain>
    </source>
</reference>
<dbReference type="RefSeq" id="WP_181580433.1">
    <property type="nucleotide sequence ID" value="NZ_CP059399.1"/>
</dbReference>
<dbReference type="EMBL" id="CP059399">
    <property type="protein sequence ID" value="QLY29228.1"/>
    <property type="molecule type" value="Genomic_DNA"/>
</dbReference>
<evidence type="ECO:0000313" key="1">
    <source>
        <dbReference type="EMBL" id="QLY29228.1"/>
    </source>
</evidence>
<proteinExistence type="predicted"/>
<evidence type="ECO:0000313" key="2">
    <source>
        <dbReference type="Proteomes" id="UP000515512"/>
    </source>
</evidence>
<accession>A0A7D6Z7Z8</accession>